<evidence type="ECO:0000313" key="1">
    <source>
        <dbReference type="EMBL" id="XBL15904.1"/>
    </source>
</evidence>
<dbReference type="AlphaFoldDB" id="A0AAU7EJX3"/>
<dbReference type="EMBL" id="CP155618">
    <property type="protein sequence ID" value="XBL15904.1"/>
    <property type="molecule type" value="Genomic_DNA"/>
</dbReference>
<dbReference type="Proteomes" id="UP001224325">
    <property type="component" value="Chromosome"/>
</dbReference>
<dbReference type="Pfam" id="PF20391">
    <property type="entry name" value="DUF6686"/>
    <property type="match status" value="1"/>
</dbReference>
<proteinExistence type="predicted"/>
<sequence>MCHDLKTLAKVKSGELAFCETCNIYHLEFNNIYCELSAIHFKKLKTYVQEIDIDYWEQKYAYTNIKRKIPITTACQNIVLMFNRQEVEELKALFYNKSKGQEYYLGVDDIDYMCVLN</sequence>
<organism evidence="1 2">
    <name type="scientific">Mariniflexile litorale</name>
    <dbReference type="NCBI Taxonomy" id="3045158"/>
    <lineage>
        <taxon>Bacteria</taxon>
        <taxon>Pseudomonadati</taxon>
        <taxon>Bacteroidota</taxon>
        <taxon>Flavobacteriia</taxon>
        <taxon>Flavobacteriales</taxon>
        <taxon>Flavobacteriaceae</taxon>
        <taxon>Mariniflexile</taxon>
    </lineage>
</organism>
<name>A0AAU7EJX3_9FLAO</name>
<gene>
    <name evidence="1" type="ORF">QLS71_007780</name>
</gene>
<protein>
    <submittedName>
        <fullName evidence="1">DUF6686 family protein</fullName>
    </submittedName>
</protein>
<dbReference type="InterPro" id="IPR046508">
    <property type="entry name" value="DUF6686"/>
</dbReference>
<reference evidence="1" key="1">
    <citation type="submission" date="2024-04" db="EMBL/GenBank/DDBJ databases">
        <title>Mariniflexile litorale, isolated from the shallow sediments of the Sea of Japan.</title>
        <authorList>
            <person name="Romanenko L."/>
            <person name="Isaeva M."/>
        </authorList>
    </citation>
    <scope>NUCLEOTIDE SEQUENCE [LARGE SCALE GENOMIC DNA]</scope>
    <source>
        <strain evidence="1">KMM 9835</strain>
    </source>
</reference>
<dbReference type="KEGG" id="mlil:QLS71_007780"/>
<accession>A0AAU7EJX3</accession>
<keyword evidence="2" id="KW-1185">Reference proteome</keyword>
<dbReference type="RefSeq" id="WP_308993658.1">
    <property type="nucleotide sequence ID" value="NZ_CP155618.1"/>
</dbReference>
<evidence type="ECO:0000313" key="2">
    <source>
        <dbReference type="Proteomes" id="UP001224325"/>
    </source>
</evidence>